<dbReference type="InterPro" id="IPR051268">
    <property type="entry name" value="Type-I_R_enzyme_R_subunit"/>
</dbReference>
<comment type="catalytic activity">
    <reaction evidence="1 11">
        <text>Endonucleolytic cleavage of DNA to give random double-stranded fragments with terminal 5'-phosphates, ATP is simultaneously hydrolyzed.</text>
        <dbReference type="EC" id="3.1.21.3"/>
    </reaction>
</comment>
<keyword evidence="9 11" id="KW-0067">ATP-binding</keyword>
<dbReference type="GO" id="GO:0005524">
    <property type="term" value="F:ATP binding"/>
    <property type="evidence" value="ECO:0007669"/>
    <property type="project" value="UniProtKB-KW"/>
</dbReference>
<keyword evidence="6 11" id="KW-0680">Restriction system</keyword>
<evidence type="ECO:0000256" key="5">
    <source>
        <dbReference type="ARBA" id="ARBA00022741"/>
    </source>
</evidence>
<evidence type="ECO:0000256" key="8">
    <source>
        <dbReference type="ARBA" id="ARBA00022801"/>
    </source>
</evidence>
<dbReference type="InterPro" id="IPR014001">
    <property type="entry name" value="Helicase_ATP-bd"/>
</dbReference>
<dbReference type="NCBIfam" id="TIGR00348">
    <property type="entry name" value="hsdR"/>
    <property type="match status" value="1"/>
</dbReference>
<comment type="caution">
    <text evidence="13">The sequence shown here is derived from an EMBL/GenBank/DDBJ whole genome shotgun (WGS) entry which is preliminary data.</text>
</comment>
<gene>
    <name evidence="13" type="ORF">KHY36_14145</name>
</gene>
<dbReference type="Gene3D" id="3.90.1570.50">
    <property type="match status" value="1"/>
</dbReference>
<organism evidence="13 14">
    <name type="scientific">Subdoligranulum variabile</name>
    <dbReference type="NCBI Taxonomy" id="214851"/>
    <lineage>
        <taxon>Bacteria</taxon>
        <taxon>Bacillati</taxon>
        <taxon>Bacillota</taxon>
        <taxon>Clostridia</taxon>
        <taxon>Eubacteriales</taxon>
        <taxon>Oscillospiraceae</taxon>
        <taxon>Subdoligranulum</taxon>
    </lineage>
</organism>
<evidence type="ECO:0000256" key="10">
    <source>
        <dbReference type="ARBA" id="ARBA00023125"/>
    </source>
</evidence>
<dbReference type="SUPFAM" id="SSF52540">
    <property type="entry name" value="P-loop containing nucleoside triphosphate hydrolases"/>
    <property type="match status" value="2"/>
</dbReference>
<dbReference type="Proteomes" id="UP000759273">
    <property type="component" value="Unassembled WGS sequence"/>
</dbReference>
<dbReference type="InterPro" id="IPR055180">
    <property type="entry name" value="HsdR_RecA-like_helicase_dom_2"/>
</dbReference>
<evidence type="ECO:0000256" key="4">
    <source>
        <dbReference type="ARBA" id="ARBA00022722"/>
    </source>
</evidence>
<evidence type="ECO:0000256" key="6">
    <source>
        <dbReference type="ARBA" id="ARBA00022747"/>
    </source>
</evidence>
<dbReference type="InterPro" id="IPR007409">
    <property type="entry name" value="Restrct_endonuc_type1_HsdR_N"/>
</dbReference>
<dbReference type="CDD" id="cd22332">
    <property type="entry name" value="HsdR_N"/>
    <property type="match status" value="1"/>
</dbReference>
<keyword evidence="5 11" id="KW-0547">Nucleotide-binding</keyword>
<comment type="subunit">
    <text evidence="3 11">The type I restriction/modification system is composed of three polypeptides R, M and S.</text>
</comment>
<comment type="similarity">
    <text evidence="2 11">Belongs to the HsdR family.</text>
</comment>
<dbReference type="AlphaFoldDB" id="A0A943HKG5"/>
<dbReference type="SMART" id="SM00487">
    <property type="entry name" value="DEXDc"/>
    <property type="match status" value="1"/>
</dbReference>
<dbReference type="InterPro" id="IPR027417">
    <property type="entry name" value="P-loop_NTPase"/>
</dbReference>
<evidence type="ECO:0000259" key="12">
    <source>
        <dbReference type="PROSITE" id="PS51192"/>
    </source>
</evidence>
<evidence type="ECO:0000313" key="13">
    <source>
        <dbReference type="EMBL" id="MBS5333651.1"/>
    </source>
</evidence>
<proteinExistence type="inferred from homology"/>
<dbReference type="InterPro" id="IPR004473">
    <property type="entry name" value="Restrct_endonuc_typeI_HsdR"/>
</dbReference>
<evidence type="ECO:0000256" key="3">
    <source>
        <dbReference type="ARBA" id="ARBA00011296"/>
    </source>
</evidence>
<evidence type="ECO:0000256" key="1">
    <source>
        <dbReference type="ARBA" id="ARBA00000851"/>
    </source>
</evidence>
<evidence type="ECO:0000256" key="2">
    <source>
        <dbReference type="ARBA" id="ARBA00008598"/>
    </source>
</evidence>
<dbReference type="InterPro" id="IPR040980">
    <property type="entry name" value="SWI2_SNF2"/>
</dbReference>
<feature type="domain" description="Helicase ATP-binding" evidence="12">
    <location>
        <begin position="280"/>
        <end position="461"/>
    </location>
</feature>
<dbReference type="Pfam" id="PF04313">
    <property type="entry name" value="HSDR_N"/>
    <property type="match status" value="1"/>
</dbReference>
<dbReference type="EC" id="3.1.21.3" evidence="11"/>
<dbReference type="Gene3D" id="3.40.50.300">
    <property type="entry name" value="P-loop containing nucleotide triphosphate hydrolases"/>
    <property type="match status" value="2"/>
</dbReference>
<accession>A0A943HKG5</accession>
<dbReference type="GO" id="GO:0009307">
    <property type="term" value="P:DNA restriction-modification system"/>
    <property type="evidence" value="ECO:0007669"/>
    <property type="project" value="UniProtKB-KW"/>
</dbReference>
<keyword evidence="7 13" id="KW-0255">Endonuclease</keyword>
<evidence type="ECO:0000313" key="14">
    <source>
        <dbReference type="Proteomes" id="UP000759273"/>
    </source>
</evidence>
<dbReference type="InterPro" id="IPR021810">
    <property type="entry name" value="T1RH-like_C"/>
</dbReference>
<dbReference type="PROSITE" id="PS51192">
    <property type="entry name" value="HELICASE_ATP_BIND_1"/>
    <property type="match status" value="1"/>
</dbReference>
<evidence type="ECO:0000256" key="7">
    <source>
        <dbReference type="ARBA" id="ARBA00022759"/>
    </source>
</evidence>
<reference evidence="13" key="1">
    <citation type="submission" date="2021-02" db="EMBL/GenBank/DDBJ databases">
        <title>Infant gut strain persistence is associated with maternal origin, phylogeny, and functional potential including surface adhesion and iron acquisition.</title>
        <authorList>
            <person name="Lou Y.C."/>
        </authorList>
    </citation>
    <scope>NUCLEOTIDE SEQUENCE</scope>
    <source>
        <strain evidence="13">L3_101_000M1_dasL3_101_000M1_concoct_87</strain>
    </source>
</reference>
<sequence length="1057" mass="121374">MTVNCKYHECDYEKAVLELLQNQGWQYTGGYDIHRKNDEILLKDDLQQYLTARYGIFSPDELGRIAGYVVGGEHQSLYNNMKTAYTRLMRGYTLHRDDDTTLFIEFFDMEDGHCSNNIFRAVNQFEVDGYKKRIPDIVLFINGIPVSVFELKNPADEDVSIADAYTQTHVRYCKDIPDLMRFDFINVISDGANTKYGSLFSDYEFYFVWKSTDGKDYAADAQGIVLTHTLIAGLFAPATLLRVLHDYIYFPDNSSTNLVILPKYYQYYGTEELFASILKAHRDGSGKGGTYWGATGCGKSYTMLFLTRRITTSVEMNKPTVILLTDRNDLDEQLSTTFENAKGYLVDDNTLCITSREMLRKKLFNIQSGGIFLMTIQKFSEGIQLLSPRSNIVCISDEAHRTQTNTEAHYKTVNGQTKKSYGFAKYLRDSFPNATYVGFTGTPIDATLRVFGSVVSKYTMRQSLADGATVQIARLPGPREVRVDDAILKICDEYYNQQLKDGANEFQIEKSKREMSRLKQIIGSPSRLDVVVNHFIWHYEKRCEEASTVCGKAMFVCYDRQIAYDVYKRIKALRPEWFVKRKCAPEYDGQQLDHESMEIEKVKLVCTNDKDDPKELDEILGNNNDRKNYAKAFKDVLSNFKIAIVVDMWITGFDVPSLDTMYLDKPVELHNLIQTISRVNRVYKGKQRGLVVDYIGLENAIAAAMKMYDGDQQPINGVDTSLRIFKDHMKLLADIMHSFDFSIFLNPNISPVARLNIIQSGVEYVMQDERRKAEFMGYSRRAKKAYDVCIGHPDLTQNEIDTLHYYMCVRSVIYKMTKTGTPDATLMNRKVAEYVDKAIRSTYSENTFGFEGASTDGSEDILTDEFLKKLSDIPYPNTRFQALLKLLRQAIKMFSDTNNIKATVFSQRLKKVVDRYNARNDLGKTQAVVDDVVDGLSAELQKIFSDLKTEQNSYQELGITYDEKAFYDILISVAEKHQFKEQLSEDKYIYLAKEIKKLVANKSKYTDWTNRQDVKDELYTDVAILLNKNGFPPQPIDEAYDEIMKQVDNYKKNHDSD</sequence>
<dbReference type="EMBL" id="JAGZGG010000051">
    <property type="protein sequence ID" value="MBS5333651.1"/>
    <property type="molecule type" value="Genomic_DNA"/>
</dbReference>
<dbReference type="Pfam" id="PF18766">
    <property type="entry name" value="SWI2_SNF2"/>
    <property type="match status" value="1"/>
</dbReference>
<protein>
    <recommendedName>
        <fullName evidence="11">Type I restriction enzyme endonuclease subunit</fullName>
        <shortName evidence="11">R protein</shortName>
        <ecNumber evidence="11">3.1.21.3</ecNumber>
    </recommendedName>
    <alternativeName>
        <fullName evidence="11">Type-1 restriction enzyme R protein</fullName>
    </alternativeName>
</protein>
<evidence type="ECO:0000256" key="11">
    <source>
        <dbReference type="RuleBase" id="RU364115"/>
    </source>
</evidence>
<name>A0A943HKG5_9FIRM</name>
<dbReference type="PANTHER" id="PTHR30195">
    <property type="entry name" value="TYPE I SITE-SPECIFIC DEOXYRIBONUCLEASE PROTEIN SUBUNIT M AND R"/>
    <property type="match status" value="1"/>
</dbReference>
<dbReference type="CDD" id="cd18800">
    <property type="entry name" value="SF2_C_EcoR124I-like"/>
    <property type="match status" value="1"/>
</dbReference>
<dbReference type="GO" id="GO:0009035">
    <property type="term" value="F:type I site-specific deoxyribonuclease activity"/>
    <property type="evidence" value="ECO:0007669"/>
    <property type="project" value="UniProtKB-EC"/>
</dbReference>
<dbReference type="Pfam" id="PF11867">
    <property type="entry name" value="T1RH-like_C"/>
    <property type="match status" value="1"/>
</dbReference>
<dbReference type="GO" id="GO:0003677">
    <property type="term" value="F:DNA binding"/>
    <property type="evidence" value="ECO:0007669"/>
    <property type="project" value="UniProtKB-KW"/>
</dbReference>
<keyword evidence="8 11" id="KW-0378">Hydrolase</keyword>
<comment type="function">
    <text evidence="11">Subunit R is required for both nuclease and ATPase activities, but not for modification.</text>
</comment>
<keyword evidence="10 11" id="KW-0238">DNA-binding</keyword>
<dbReference type="Pfam" id="PF22679">
    <property type="entry name" value="T1R_D3-like"/>
    <property type="match status" value="1"/>
</dbReference>
<evidence type="ECO:0000256" key="9">
    <source>
        <dbReference type="ARBA" id="ARBA00022840"/>
    </source>
</evidence>
<dbReference type="PANTHER" id="PTHR30195:SF15">
    <property type="entry name" value="TYPE I RESTRICTION ENZYME HINDI ENDONUCLEASE SUBUNIT"/>
    <property type="match status" value="1"/>
</dbReference>
<keyword evidence="4" id="KW-0540">Nuclease</keyword>